<organism evidence="2 3">
    <name type="scientific">Nonomuraea coxensis DSM 45129</name>
    <dbReference type="NCBI Taxonomy" id="1122611"/>
    <lineage>
        <taxon>Bacteria</taxon>
        <taxon>Bacillati</taxon>
        <taxon>Actinomycetota</taxon>
        <taxon>Actinomycetes</taxon>
        <taxon>Streptosporangiales</taxon>
        <taxon>Streptosporangiaceae</taxon>
        <taxon>Nonomuraea</taxon>
    </lineage>
</organism>
<accession>A0ABX8U2Z2</accession>
<evidence type="ECO:0000313" key="3">
    <source>
        <dbReference type="Proteomes" id="UP000824681"/>
    </source>
</evidence>
<feature type="domain" description="Resolvase/invertase-type recombinase catalytic" evidence="1">
    <location>
        <begin position="9"/>
        <end position="62"/>
    </location>
</feature>
<dbReference type="Pfam" id="PF00239">
    <property type="entry name" value="Resolvase"/>
    <property type="match status" value="1"/>
</dbReference>
<protein>
    <recommendedName>
        <fullName evidence="1">Resolvase/invertase-type recombinase catalytic domain-containing protein</fullName>
    </recommendedName>
</protein>
<dbReference type="InterPro" id="IPR036162">
    <property type="entry name" value="Resolvase-like_N_sf"/>
</dbReference>
<dbReference type="InterPro" id="IPR006119">
    <property type="entry name" value="Resolv_N"/>
</dbReference>
<dbReference type="SUPFAM" id="SSF53041">
    <property type="entry name" value="Resolvase-like"/>
    <property type="match status" value="1"/>
</dbReference>
<proteinExistence type="predicted"/>
<gene>
    <name evidence="2" type="ORF">Nocox_22155</name>
</gene>
<dbReference type="Gene3D" id="3.40.50.1390">
    <property type="entry name" value="Resolvase, N-terminal catalytic domain"/>
    <property type="match status" value="1"/>
</dbReference>
<dbReference type="EMBL" id="CP068985">
    <property type="protein sequence ID" value="QYC42035.1"/>
    <property type="molecule type" value="Genomic_DNA"/>
</dbReference>
<reference evidence="2 3" key="1">
    <citation type="journal article" date="2021" name="ACS Chem. Biol.">
        <title>Genomic-Led Discovery of a Novel Glycopeptide Antibiotic by Nonomuraea coxensis DSM 45129.</title>
        <authorList>
            <person name="Yushchuk O."/>
            <person name="Vior N.M."/>
            <person name="Andreo-Vidal A."/>
            <person name="Berini F."/>
            <person name="Ruckert C."/>
            <person name="Busche T."/>
            <person name="Binda E."/>
            <person name="Kalinowski J."/>
            <person name="Truman A.W."/>
            <person name="Marinelli F."/>
        </authorList>
    </citation>
    <scope>NUCLEOTIDE SEQUENCE [LARGE SCALE GENOMIC DNA]</scope>
    <source>
        <strain evidence="2 3">DSM 45129</strain>
    </source>
</reference>
<evidence type="ECO:0000313" key="2">
    <source>
        <dbReference type="EMBL" id="QYC42035.1"/>
    </source>
</evidence>
<evidence type="ECO:0000259" key="1">
    <source>
        <dbReference type="Pfam" id="PF00239"/>
    </source>
</evidence>
<name>A0ABX8U2Z2_9ACTN</name>
<sequence length="80" mass="8748">MVNFPSVRAGYARCSARTQELQSQLDALAEQGIPRETIFSEKIFSRVKVRPQFEAALALARQIKAHAPHCRAPALGSALA</sequence>
<dbReference type="Proteomes" id="UP000824681">
    <property type="component" value="Chromosome"/>
</dbReference>
<keyword evidence="3" id="KW-1185">Reference proteome</keyword>